<feature type="domain" description="DUF4346" evidence="1">
    <location>
        <begin position="23"/>
        <end position="128"/>
    </location>
</feature>
<dbReference type="AlphaFoldDB" id="A0A844GRR4"/>
<evidence type="ECO:0000259" key="1">
    <source>
        <dbReference type="Pfam" id="PF14251"/>
    </source>
</evidence>
<protein>
    <submittedName>
        <fullName evidence="2">DUF4346 domain-containing protein</fullName>
    </submittedName>
</protein>
<organism evidence="2 3">
    <name type="scientific">Cyanobacterium aponinum 0216</name>
    <dbReference type="NCBI Taxonomy" id="2676140"/>
    <lineage>
        <taxon>Bacteria</taxon>
        <taxon>Bacillati</taxon>
        <taxon>Cyanobacteriota</taxon>
        <taxon>Cyanophyceae</taxon>
        <taxon>Oscillatoriophycideae</taxon>
        <taxon>Chroococcales</taxon>
        <taxon>Geminocystaceae</taxon>
        <taxon>Cyanobacterium</taxon>
    </lineage>
</organism>
<dbReference type="InterPro" id="IPR025595">
    <property type="entry name" value="PterinBD-DUF4346"/>
</dbReference>
<proteinExistence type="predicted"/>
<evidence type="ECO:0000313" key="3">
    <source>
        <dbReference type="Proteomes" id="UP000437131"/>
    </source>
</evidence>
<comment type="caution">
    <text evidence="2">The sequence shown here is derived from an EMBL/GenBank/DDBJ whole genome shotgun (WGS) entry which is preliminary data.</text>
</comment>
<dbReference type="Proteomes" id="UP000437131">
    <property type="component" value="Unassembled WGS sequence"/>
</dbReference>
<name>A0A844GRR4_9CHRO</name>
<gene>
    <name evidence="2" type="ORF">GGC33_01560</name>
</gene>
<dbReference type="PIRSF" id="PIRSF037673">
    <property type="entry name" value="UCP037673"/>
    <property type="match status" value="1"/>
</dbReference>
<dbReference type="Pfam" id="PF14251">
    <property type="entry name" value="PterinBD-DUF4346"/>
    <property type="match status" value="1"/>
</dbReference>
<evidence type="ECO:0000313" key="2">
    <source>
        <dbReference type="EMBL" id="MTF37619.1"/>
    </source>
</evidence>
<dbReference type="EMBL" id="WMIA01000001">
    <property type="protein sequence ID" value="MTF37619.1"/>
    <property type="molecule type" value="Genomic_DNA"/>
</dbReference>
<sequence>MSTTLSSSLTELDNQLSNRHIDLDPQGYFIIYLNKDAGLICADHYTNAINDQGLAVDPDTGEVIACKGGKVRKPTTTFTGRTAKEICVKLLEENANPPVSMLDHAAYLGREFMRAEYALQTGKEYIQD</sequence>
<dbReference type="InterPro" id="IPR017260">
    <property type="entry name" value="UCP037673"/>
</dbReference>
<reference evidence="2 3" key="1">
    <citation type="submission" date="2019-11" db="EMBL/GenBank/DDBJ databases">
        <title>Isolation of a new High Light Tolerant Cyanobacteria.</title>
        <authorList>
            <person name="Dobson Z."/>
            <person name="Vaughn N."/>
            <person name="Vaughn M."/>
            <person name="Fromme P."/>
            <person name="Mazor Y."/>
        </authorList>
    </citation>
    <scope>NUCLEOTIDE SEQUENCE [LARGE SCALE GENOMIC DNA]</scope>
    <source>
        <strain evidence="2 3">0216</strain>
    </source>
</reference>
<dbReference type="RefSeq" id="WP_015218187.1">
    <property type="nucleotide sequence ID" value="NZ_WMIA01000001.1"/>
</dbReference>
<accession>A0A844GRR4</accession>